<evidence type="ECO:0000313" key="23">
    <source>
        <dbReference type="Proteomes" id="UP001162880"/>
    </source>
</evidence>
<evidence type="ECO:0000256" key="8">
    <source>
        <dbReference type="ARBA" id="ARBA00022857"/>
    </source>
</evidence>
<feature type="binding site" evidence="17">
    <location>
        <begin position="385"/>
        <end position="389"/>
    </location>
    <ligand>
        <name>AMP</name>
        <dbReference type="ChEBI" id="CHEBI:456215"/>
    </ligand>
</feature>
<evidence type="ECO:0000313" key="22">
    <source>
        <dbReference type="EMBL" id="MCJ2178010.1"/>
    </source>
</evidence>
<dbReference type="Pfam" id="PF03853">
    <property type="entry name" value="YjeF_N"/>
    <property type="match status" value="1"/>
</dbReference>
<comment type="catalytic activity">
    <reaction evidence="16 17 19">
        <text>(6S)-NADPHX + ADP = AMP + phosphate + NADPH + H(+)</text>
        <dbReference type="Rhea" id="RHEA:32235"/>
        <dbReference type="ChEBI" id="CHEBI:15378"/>
        <dbReference type="ChEBI" id="CHEBI:43474"/>
        <dbReference type="ChEBI" id="CHEBI:57783"/>
        <dbReference type="ChEBI" id="CHEBI:64076"/>
        <dbReference type="ChEBI" id="CHEBI:456215"/>
        <dbReference type="ChEBI" id="CHEBI:456216"/>
        <dbReference type="EC" id="4.2.1.136"/>
    </reaction>
</comment>
<feature type="binding site" evidence="17">
    <location>
        <position position="415"/>
    </location>
    <ligand>
        <name>(6S)-NADPHX</name>
        <dbReference type="ChEBI" id="CHEBI:64076"/>
    </ligand>
</feature>
<evidence type="ECO:0000256" key="7">
    <source>
        <dbReference type="ARBA" id="ARBA00022840"/>
    </source>
</evidence>
<dbReference type="PIRSF" id="PIRSF017184">
    <property type="entry name" value="Nnr"/>
    <property type="match status" value="1"/>
</dbReference>
<dbReference type="InterPro" id="IPR029056">
    <property type="entry name" value="Ribokinase-like"/>
</dbReference>
<feature type="domain" description="YjeF C-terminal" evidence="20">
    <location>
        <begin position="213"/>
        <end position="469"/>
    </location>
</feature>
<dbReference type="SUPFAM" id="SSF53613">
    <property type="entry name" value="Ribokinase-like"/>
    <property type="match status" value="1"/>
</dbReference>
<evidence type="ECO:0000256" key="15">
    <source>
        <dbReference type="ARBA" id="ARBA00048238"/>
    </source>
</evidence>
<feature type="binding site" evidence="18">
    <location>
        <position position="157"/>
    </location>
    <ligand>
        <name>K(+)</name>
        <dbReference type="ChEBI" id="CHEBI:29103"/>
    </ligand>
</feature>
<feature type="binding site" evidence="18">
    <location>
        <begin position="125"/>
        <end position="131"/>
    </location>
    <ligand>
        <name>(6S)-NADPHX</name>
        <dbReference type="ChEBI" id="CHEBI:64076"/>
    </ligand>
</feature>
<keyword evidence="10 17" id="KW-0520">NAD</keyword>
<evidence type="ECO:0000256" key="13">
    <source>
        <dbReference type="ARBA" id="ARBA00023268"/>
    </source>
</evidence>
<keyword evidence="6 17" id="KW-0547">Nucleotide-binding</keyword>
<comment type="similarity">
    <text evidence="17">Belongs to the NnrD/CARKD family.</text>
</comment>
<comment type="catalytic activity">
    <reaction evidence="1 18 19">
        <text>(6R)-NADHX = (6S)-NADHX</text>
        <dbReference type="Rhea" id="RHEA:32215"/>
        <dbReference type="ChEBI" id="CHEBI:64074"/>
        <dbReference type="ChEBI" id="CHEBI:64075"/>
        <dbReference type="EC" id="5.1.99.6"/>
    </reaction>
</comment>
<accession>A0ABT0AZ01</accession>
<evidence type="ECO:0000259" key="20">
    <source>
        <dbReference type="PROSITE" id="PS51383"/>
    </source>
</evidence>
<dbReference type="Gene3D" id="3.40.1190.20">
    <property type="match status" value="1"/>
</dbReference>
<sequence length="470" mass="48205">MPHTEFPHLAQILTVAQMREAEQALIDTGSSVDTLMQIAGRGAADWVWRMSAHRKVTVLCGPGNNGGDGYVIAEAIRERGGHVEVVAATESRTDAARNARALFGGQVLGPDAGAHGDVLVDCLFGSGLTRPLSDDHFALLTRLAAHHRHLVAVDLPSGVQSDSGMLLNEGLPRYDLTVALGAWKFAHFLMPSAAKMGTLRLVPIGVTPVEGAAQVSGAPQVSAPAVDAHKYRRGLLAVVGGGMPGAALLAAIAAQGAGAGYVKLFAESKRNVPTDIVVETGALSEVLTDDRNSAVLVGPGLGRDGEARERLAIALADPVAAVVDADALVLLAPHALVERAAPTVATPHEGELVALERSFELDGAGSRPDRALALARASGMVIVAKGPDTVIAAPDGRLACVPRATSWLSTAGTGDVLAGVIASRVAARVPAYEAACEGVWLHGEAARLCGPAFTAGQLAAKVPEALAACL</sequence>
<comment type="function">
    <text evidence="18">Catalyzes the epimerization of the S- and R-forms of NAD(P)HX, a damaged form of NAD(P)H that is a result of enzymatic or heat-dependent hydration. This is a prerequisite for the S-specific NAD(P)H-hydrate dehydratase to allow the repair of both epimers of NAD(P)HX.</text>
</comment>
<evidence type="ECO:0000256" key="2">
    <source>
        <dbReference type="ARBA" id="ARBA00000909"/>
    </source>
</evidence>
<dbReference type="Proteomes" id="UP001162880">
    <property type="component" value="Unassembled WGS sequence"/>
</dbReference>
<dbReference type="Gene3D" id="3.40.50.10260">
    <property type="entry name" value="YjeF N-terminal domain"/>
    <property type="match status" value="1"/>
</dbReference>
<dbReference type="HAMAP" id="MF_01965">
    <property type="entry name" value="NADHX_dehydratase"/>
    <property type="match status" value="1"/>
</dbReference>
<dbReference type="InterPro" id="IPR036652">
    <property type="entry name" value="YjeF_N_dom_sf"/>
</dbReference>
<dbReference type="InterPro" id="IPR030677">
    <property type="entry name" value="Nnr"/>
</dbReference>
<evidence type="ECO:0000256" key="14">
    <source>
        <dbReference type="ARBA" id="ARBA00025153"/>
    </source>
</evidence>
<comment type="catalytic activity">
    <reaction evidence="15 17 19">
        <text>(6S)-NADHX + ADP = AMP + phosphate + NADH + H(+)</text>
        <dbReference type="Rhea" id="RHEA:32223"/>
        <dbReference type="ChEBI" id="CHEBI:15378"/>
        <dbReference type="ChEBI" id="CHEBI:43474"/>
        <dbReference type="ChEBI" id="CHEBI:57945"/>
        <dbReference type="ChEBI" id="CHEBI:64074"/>
        <dbReference type="ChEBI" id="CHEBI:456215"/>
        <dbReference type="ChEBI" id="CHEBI:456216"/>
        <dbReference type="EC" id="4.2.1.136"/>
    </reaction>
</comment>
<dbReference type="PANTHER" id="PTHR12592">
    <property type="entry name" value="ATP-DEPENDENT (S)-NAD(P)H-HYDRATE DEHYDRATASE FAMILY MEMBER"/>
    <property type="match status" value="1"/>
</dbReference>
<keyword evidence="11 18" id="KW-0413">Isomerase</keyword>
<comment type="similarity">
    <text evidence="18">Belongs to the NnrE/AIBP family.</text>
</comment>
<dbReference type="PROSITE" id="PS51383">
    <property type="entry name" value="YJEF_C_3"/>
    <property type="match status" value="1"/>
</dbReference>
<dbReference type="InterPro" id="IPR004443">
    <property type="entry name" value="YjeF_N_dom"/>
</dbReference>
<keyword evidence="12 17" id="KW-0456">Lyase</keyword>
<dbReference type="EC" id="5.1.99.6" evidence="19"/>
<dbReference type="PANTHER" id="PTHR12592:SF0">
    <property type="entry name" value="ATP-DEPENDENT (S)-NAD(P)H-HYDRATE DEHYDRATASE"/>
    <property type="match status" value="1"/>
</dbReference>
<evidence type="ECO:0000256" key="16">
    <source>
        <dbReference type="ARBA" id="ARBA00049209"/>
    </source>
</evidence>
<comment type="caution">
    <text evidence="18">Lacks conserved residue(s) required for the propagation of feature annotation.</text>
</comment>
<dbReference type="InterPro" id="IPR000631">
    <property type="entry name" value="CARKD"/>
</dbReference>
<evidence type="ECO:0000256" key="1">
    <source>
        <dbReference type="ARBA" id="ARBA00000013"/>
    </source>
</evidence>
<evidence type="ECO:0000256" key="12">
    <source>
        <dbReference type="ARBA" id="ARBA00023239"/>
    </source>
</evidence>
<keyword evidence="23" id="KW-1185">Reference proteome</keyword>
<protein>
    <recommendedName>
        <fullName evidence="19">Bifunctional NAD(P)H-hydrate repair enzyme</fullName>
    </recommendedName>
    <alternativeName>
        <fullName evidence="19">Nicotinamide nucleotide repair protein</fullName>
    </alternativeName>
    <domain>
        <recommendedName>
            <fullName evidence="19">ADP-dependent (S)-NAD(P)H-hydrate dehydratase</fullName>
            <ecNumber evidence="19">4.2.1.136</ecNumber>
        </recommendedName>
        <alternativeName>
            <fullName evidence="19">ADP-dependent NAD(P)HX dehydratase</fullName>
        </alternativeName>
    </domain>
    <domain>
        <recommendedName>
            <fullName evidence="19">NAD(P)H-hydrate epimerase</fullName>
            <ecNumber evidence="19">5.1.99.6</ecNumber>
        </recommendedName>
    </domain>
</protein>
<feature type="binding site" evidence="18">
    <location>
        <position position="154"/>
    </location>
    <ligand>
        <name>(6S)-NADPHX</name>
        <dbReference type="ChEBI" id="CHEBI:64076"/>
    </ligand>
</feature>
<feature type="binding site" evidence="18">
    <location>
        <position position="65"/>
    </location>
    <ligand>
        <name>K(+)</name>
        <dbReference type="ChEBI" id="CHEBI:29103"/>
    </ligand>
</feature>
<evidence type="ECO:0000256" key="11">
    <source>
        <dbReference type="ARBA" id="ARBA00023235"/>
    </source>
</evidence>
<gene>
    <name evidence="18" type="primary">nnrE</name>
    <name evidence="17" type="synonym">nnrD</name>
    <name evidence="22" type="ORF">MTR64_05500</name>
</gene>
<comment type="caution">
    <text evidence="22">The sequence shown here is derived from an EMBL/GenBank/DDBJ whole genome shotgun (WGS) entry which is preliminary data.</text>
</comment>
<feature type="binding site" evidence="18">
    <location>
        <begin position="64"/>
        <end position="68"/>
    </location>
    <ligand>
        <name>(6S)-NADPHX</name>
        <dbReference type="ChEBI" id="CHEBI:64076"/>
    </ligand>
</feature>
<dbReference type="EMBL" id="JALHLE010000005">
    <property type="protein sequence ID" value="MCJ2178010.1"/>
    <property type="molecule type" value="Genomic_DNA"/>
</dbReference>
<comment type="function">
    <text evidence="14 19">Bifunctional enzyme that catalyzes the epimerization of the S- and R-forms of NAD(P)HX and the dehydration of the S-form of NAD(P)HX at the expense of ADP, which is converted to AMP. This allows the repair of both epimers of NAD(P)HX, a damaged form of NAD(P)H that is a result of enzymatic or heat-dependent hydration.</text>
</comment>
<feature type="binding site" evidence="17">
    <location>
        <position position="348"/>
    </location>
    <ligand>
        <name>(6S)-NADPHX</name>
        <dbReference type="ChEBI" id="CHEBI:64076"/>
    </ligand>
</feature>
<evidence type="ECO:0000256" key="5">
    <source>
        <dbReference type="ARBA" id="ARBA00022723"/>
    </source>
</evidence>
<organism evidence="22 23">
    <name type="scientific">Novosphingobium album</name>
    <name type="common">ex Hu et al. 2023</name>
    <dbReference type="NCBI Taxonomy" id="2930093"/>
    <lineage>
        <taxon>Bacteria</taxon>
        <taxon>Pseudomonadati</taxon>
        <taxon>Pseudomonadota</taxon>
        <taxon>Alphaproteobacteria</taxon>
        <taxon>Sphingomonadales</taxon>
        <taxon>Sphingomonadaceae</taxon>
        <taxon>Novosphingobium</taxon>
    </lineage>
</organism>
<comment type="cofactor">
    <cofactor evidence="18 19">
        <name>K(+)</name>
        <dbReference type="ChEBI" id="CHEBI:29103"/>
    </cofactor>
    <text evidence="18 19">Binds 1 potassium ion per subunit.</text>
</comment>
<dbReference type="SUPFAM" id="SSF64153">
    <property type="entry name" value="YjeF N-terminal domain-like"/>
    <property type="match status" value="1"/>
</dbReference>
<keyword evidence="8 17" id="KW-0521">NADP</keyword>
<dbReference type="Pfam" id="PF01256">
    <property type="entry name" value="Carb_kinase"/>
    <property type="match status" value="1"/>
</dbReference>
<keyword evidence="7 17" id="KW-0067">ATP-binding</keyword>
<evidence type="ECO:0000256" key="10">
    <source>
        <dbReference type="ARBA" id="ARBA00023027"/>
    </source>
</evidence>
<comment type="subunit">
    <text evidence="17">Homotetramer.</text>
</comment>
<dbReference type="EC" id="4.2.1.136" evidence="19"/>
<keyword evidence="5 18" id="KW-0479">Metal-binding</keyword>
<evidence type="ECO:0000256" key="6">
    <source>
        <dbReference type="ARBA" id="ARBA00022741"/>
    </source>
</evidence>
<evidence type="ECO:0000256" key="3">
    <source>
        <dbReference type="ARBA" id="ARBA00006001"/>
    </source>
</evidence>
<evidence type="ECO:0000256" key="17">
    <source>
        <dbReference type="HAMAP-Rule" id="MF_01965"/>
    </source>
</evidence>
<dbReference type="RefSeq" id="WP_243991554.1">
    <property type="nucleotide sequence ID" value="NZ_JALHLE010000005.1"/>
</dbReference>
<dbReference type="PROSITE" id="PS01049">
    <property type="entry name" value="YJEF_C_1"/>
    <property type="match status" value="1"/>
</dbReference>
<comment type="similarity">
    <text evidence="3 19">In the N-terminal section; belongs to the NnrE/AIBP family.</text>
</comment>
<dbReference type="NCBIfam" id="TIGR00197">
    <property type="entry name" value="yjeF_nterm"/>
    <property type="match status" value="1"/>
</dbReference>
<evidence type="ECO:0000259" key="21">
    <source>
        <dbReference type="PROSITE" id="PS51385"/>
    </source>
</evidence>
<feature type="binding site" evidence="17">
    <location>
        <position position="414"/>
    </location>
    <ligand>
        <name>AMP</name>
        <dbReference type="ChEBI" id="CHEBI:456215"/>
    </ligand>
</feature>
<feature type="binding site" evidence="17">
    <location>
        <position position="246"/>
    </location>
    <ligand>
        <name>(6S)-NADPHX</name>
        <dbReference type="ChEBI" id="CHEBI:64076"/>
    </ligand>
</feature>
<comment type="cofactor">
    <cofactor evidence="17">
        <name>Mg(2+)</name>
        <dbReference type="ChEBI" id="CHEBI:18420"/>
    </cofactor>
</comment>
<evidence type="ECO:0000256" key="19">
    <source>
        <dbReference type="PIRNR" id="PIRNR017184"/>
    </source>
</evidence>
<dbReference type="PROSITE" id="PS51385">
    <property type="entry name" value="YJEF_N"/>
    <property type="match status" value="1"/>
</dbReference>
<evidence type="ECO:0000256" key="18">
    <source>
        <dbReference type="HAMAP-Rule" id="MF_01966"/>
    </source>
</evidence>
<keyword evidence="13" id="KW-0511">Multifunctional enzyme</keyword>
<comment type="catalytic activity">
    <reaction evidence="2 18 19">
        <text>(6R)-NADPHX = (6S)-NADPHX</text>
        <dbReference type="Rhea" id="RHEA:32227"/>
        <dbReference type="ChEBI" id="CHEBI:64076"/>
        <dbReference type="ChEBI" id="CHEBI:64077"/>
        <dbReference type="EC" id="5.1.99.6"/>
    </reaction>
</comment>
<feature type="binding site" evidence="17">
    <location>
        <position position="300"/>
    </location>
    <ligand>
        <name>(6S)-NADPHX</name>
        <dbReference type="ChEBI" id="CHEBI:64076"/>
    </ligand>
</feature>
<dbReference type="HAMAP" id="MF_01966">
    <property type="entry name" value="NADHX_epimerase"/>
    <property type="match status" value="1"/>
</dbReference>
<dbReference type="PROSITE" id="PS01050">
    <property type="entry name" value="YJEF_C_2"/>
    <property type="match status" value="1"/>
</dbReference>
<dbReference type="CDD" id="cd01171">
    <property type="entry name" value="YXKO-related"/>
    <property type="match status" value="1"/>
</dbReference>
<feature type="binding site" evidence="18">
    <location>
        <position position="121"/>
    </location>
    <ligand>
        <name>K(+)</name>
        <dbReference type="ChEBI" id="CHEBI:29103"/>
    </ligand>
</feature>
<keyword evidence="9 18" id="KW-0630">Potassium</keyword>
<comment type="function">
    <text evidence="17">Catalyzes the dehydration of the S-form of NAD(P)HX at the expense of ADP, which is converted to AMP. Together with NAD(P)HX epimerase, which catalyzes the epimerization of the S- and R-forms, the enzyme allows the repair of both epimers of NAD(P)HX, a damaged form of NAD(P)H that is a result of enzymatic or heat-dependent hydration.</text>
</comment>
<dbReference type="InterPro" id="IPR017953">
    <property type="entry name" value="Carbohydrate_kinase_pred_CS"/>
</dbReference>
<proteinExistence type="inferred from homology"/>
<evidence type="ECO:0000256" key="4">
    <source>
        <dbReference type="ARBA" id="ARBA00009524"/>
    </source>
</evidence>
<name>A0ABT0AZ01_9SPHN</name>
<evidence type="ECO:0000256" key="9">
    <source>
        <dbReference type="ARBA" id="ARBA00022958"/>
    </source>
</evidence>
<feature type="domain" description="YjeF N-terminal" evidence="21">
    <location>
        <begin position="18"/>
        <end position="212"/>
    </location>
</feature>
<dbReference type="GO" id="GO:0052856">
    <property type="term" value="F:NAD(P)HX epimerase activity"/>
    <property type="evidence" value="ECO:0007669"/>
    <property type="project" value="UniProtKB-EC"/>
</dbReference>
<reference evidence="22" key="1">
    <citation type="submission" date="2022-03" db="EMBL/GenBank/DDBJ databases">
        <title>Identification of a novel bacterium isolated from mangrove sediments.</title>
        <authorList>
            <person name="Pan X."/>
        </authorList>
    </citation>
    <scope>NUCLEOTIDE SEQUENCE</scope>
    <source>
        <strain evidence="22">B2580</strain>
    </source>
</reference>
<comment type="similarity">
    <text evidence="4 19">In the C-terminal section; belongs to the NnrD/CARKD family.</text>
</comment>